<sequence>MAKDRPWNQAAYTQSPKPEGLDLDAASDDEVRSYCLRRARAFLVRAEAEDSAINSRHQLEIASQYAMIAQAFREDPGQD</sequence>
<proteinExistence type="predicted"/>
<evidence type="ECO:0000256" key="1">
    <source>
        <dbReference type="SAM" id="MobiDB-lite"/>
    </source>
</evidence>
<comment type="caution">
    <text evidence="2">The sequence shown here is derived from an EMBL/GenBank/DDBJ whole genome shotgun (WGS) entry which is preliminary data.</text>
</comment>
<gene>
    <name evidence="2" type="ORF">G5C60_17320</name>
</gene>
<dbReference type="GeneID" id="300085896"/>
<accession>A0A6G4V653</accession>
<dbReference type="Proteomes" id="UP000472335">
    <property type="component" value="Unassembled WGS sequence"/>
</dbReference>
<organism evidence="2 3">
    <name type="scientific">Streptomyces scabichelini</name>
    <dbReference type="NCBI Taxonomy" id="2711217"/>
    <lineage>
        <taxon>Bacteria</taxon>
        <taxon>Bacillati</taxon>
        <taxon>Actinomycetota</taxon>
        <taxon>Actinomycetes</taxon>
        <taxon>Kitasatosporales</taxon>
        <taxon>Streptomycetaceae</taxon>
        <taxon>Streptomyces</taxon>
    </lineage>
</organism>
<dbReference type="AlphaFoldDB" id="A0A6G4V653"/>
<feature type="region of interest" description="Disordered" evidence="1">
    <location>
        <begin position="1"/>
        <end position="24"/>
    </location>
</feature>
<evidence type="ECO:0000313" key="2">
    <source>
        <dbReference type="EMBL" id="NGO09313.1"/>
    </source>
</evidence>
<evidence type="ECO:0000313" key="3">
    <source>
        <dbReference type="Proteomes" id="UP000472335"/>
    </source>
</evidence>
<dbReference type="RefSeq" id="WP_165260161.1">
    <property type="nucleotide sequence ID" value="NZ_JAAKZY010000048.1"/>
</dbReference>
<dbReference type="EMBL" id="JAAKZY010000048">
    <property type="protein sequence ID" value="NGO09313.1"/>
    <property type="molecule type" value="Genomic_DNA"/>
</dbReference>
<reference evidence="2 3" key="1">
    <citation type="submission" date="2020-02" db="EMBL/GenBank/DDBJ databases">
        <title>Whole-genome analyses of novel actinobacteria.</title>
        <authorList>
            <person name="Sahin N."/>
            <person name="Gencbay T."/>
        </authorList>
    </citation>
    <scope>NUCLEOTIDE SEQUENCE [LARGE SCALE GENOMIC DNA]</scope>
    <source>
        <strain evidence="2 3">HC44</strain>
    </source>
</reference>
<protein>
    <submittedName>
        <fullName evidence="2">Uncharacterized protein</fullName>
    </submittedName>
</protein>
<name>A0A6G4V653_9ACTN</name>
<keyword evidence="3" id="KW-1185">Reference proteome</keyword>